<proteinExistence type="inferred from homology"/>
<organism evidence="5">
    <name type="scientific">Eutreptiella gymnastica</name>
    <dbReference type="NCBI Taxonomy" id="73025"/>
    <lineage>
        <taxon>Eukaryota</taxon>
        <taxon>Discoba</taxon>
        <taxon>Euglenozoa</taxon>
        <taxon>Euglenida</taxon>
        <taxon>Spirocuta</taxon>
        <taxon>Euglenophyceae</taxon>
        <taxon>Eutreptiales</taxon>
        <taxon>Eutreptiaceae</taxon>
        <taxon>Eutreptiella</taxon>
    </lineage>
</organism>
<feature type="compositionally biased region" description="Basic and acidic residues" evidence="3">
    <location>
        <begin position="117"/>
        <end position="126"/>
    </location>
</feature>
<reference evidence="5" key="1">
    <citation type="submission" date="2021-01" db="EMBL/GenBank/DDBJ databases">
        <authorList>
            <person name="Corre E."/>
            <person name="Pelletier E."/>
            <person name="Niang G."/>
            <person name="Scheremetjew M."/>
            <person name="Finn R."/>
            <person name="Kale V."/>
            <person name="Holt S."/>
            <person name="Cochrane G."/>
            <person name="Meng A."/>
            <person name="Brown T."/>
            <person name="Cohen L."/>
        </authorList>
    </citation>
    <scope>NUCLEOTIDE SEQUENCE</scope>
    <source>
        <strain evidence="5">CCMP1594</strain>
    </source>
</reference>
<evidence type="ECO:0000256" key="2">
    <source>
        <dbReference type="SAM" id="Coils"/>
    </source>
</evidence>
<dbReference type="Pfam" id="PF07202">
    <property type="entry name" value="Tcp10_C"/>
    <property type="match status" value="2"/>
</dbReference>
<feature type="compositionally biased region" description="Acidic residues" evidence="3">
    <location>
        <begin position="517"/>
        <end position="534"/>
    </location>
</feature>
<name>A0A7S4CXA1_9EUGL</name>
<dbReference type="InterPro" id="IPR026581">
    <property type="entry name" value="TCP10L/CENPJ"/>
</dbReference>
<feature type="compositionally biased region" description="Basic and acidic residues" evidence="3">
    <location>
        <begin position="225"/>
        <end position="238"/>
    </location>
</feature>
<dbReference type="EMBL" id="HBJA01057985">
    <property type="protein sequence ID" value="CAE0809394.1"/>
    <property type="molecule type" value="Transcribed_RNA"/>
</dbReference>
<evidence type="ECO:0000259" key="4">
    <source>
        <dbReference type="Pfam" id="PF07202"/>
    </source>
</evidence>
<feature type="region of interest" description="Disordered" evidence="3">
    <location>
        <begin position="15"/>
        <end position="80"/>
    </location>
</feature>
<feature type="compositionally biased region" description="Gly residues" evidence="3">
    <location>
        <begin position="261"/>
        <end position="272"/>
    </location>
</feature>
<feature type="compositionally biased region" description="Polar residues" evidence="3">
    <location>
        <begin position="209"/>
        <end position="222"/>
    </location>
</feature>
<feature type="compositionally biased region" description="Low complexity" evidence="3">
    <location>
        <begin position="490"/>
        <end position="506"/>
    </location>
</feature>
<feature type="region of interest" description="Disordered" evidence="3">
    <location>
        <begin position="116"/>
        <end position="159"/>
    </location>
</feature>
<dbReference type="InterPro" id="IPR047002">
    <property type="entry name" value="Tcp10_C_sf"/>
</dbReference>
<feature type="region of interest" description="Disordered" evidence="3">
    <location>
        <begin position="171"/>
        <end position="273"/>
    </location>
</feature>
<feature type="region of interest" description="Disordered" evidence="3">
    <location>
        <begin position="471"/>
        <end position="540"/>
    </location>
</feature>
<evidence type="ECO:0000313" key="5">
    <source>
        <dbReference type="EMBL" id="CAE0809394.1"/>
    </source>
</evidence>
<comment type="similarity">
    <text evidence="1">Belongs to the TCP10 family.</text>
</comment>
<feature type="domain" description="Centromere protein J C-terminal" evidence="4">
    <location>
        <begin position="623"/>
        <end position="645"/>
    </location>
</feature>
<protein>
    <recommendedName>
        <fullName evidence="4">Centromere protein J C-terminal domain-containing protein</fullName>
    </recommendedName>
</protein>
<evidence type="ECO:0000256" key="1">
    <source>
        <dbReference type="ARBA" id="ARBA00005627"/>
    </source>
</evidence>
<accession>A0A7S4CXA1</accession>
<sequence>MTEWVEHGGGAAFSIPITELRSKTSSTKKASPHNFLKKGARASSFAAKDNATNPNAETPKPRNQSTPSIKSRIQNYRKEAIPRDKFQDAVVVLPKRPNIDVVQYQKQTEEAAMAFQRAREKDDDARQPAGVQYDDHSTADDVSQDSVEEDVVREHSPVQAWERPAVRLTAQRRQGAVPMSRAYGNEFEDNFDDTRKFESQDVRKPMSGKINQNYSRKPSNNGHRWGHDQERDYDRQDAENEEEFEDYPPRRDLGVGRSAPRGGGRSNDGGADGFKQFLVDKMKELEEEIAIYKKENLRLQSITQEQEIVLQKLMEEKEDARQQLEEDQAEFEQYKEEEMKRLRARVSRMEQRAKEAAKVVPKKEREEIDVLSSQLEQLRDEMAAKDGKARAECERLRKEISELQLKNVQLQAAAREQQLKEINKQFDARLADNRHRKLGNDRLMYQKQYEHMQDLHSQTIDHDEDDVIEEEEGYFEEEEQTAKCSGSWRASGSQSQKLSSSALPPSNKRQPLVHNDDDVESGDDSVQETPDDELIDSHTYPDNKLQRIYSSGKREIVYTNGTVKKLLPTGHVVLHFSNGDIKKTFPSTKIIYYYALAQTTHITYPNGMQVFEFINQQVEKHFPDGMKEIAFPDGTIKYIHPDGSEDSIFPTAAVPHAVAKKMVRSSKETTVVKAFNLHHDSSEDRTATVF</sequence>
<feature type="domain" description="Centromere protein J C-terminal" evidence="4">
    <location>
        <begin position="539"/>
        <end position="564"/>
    </location>
</feature>
<gene>
    <name evidence="5" type="ORF">EGYM00163_LOCUS20526</name>
</gene>
<feature type="compositionally biased region" description="Polar residues" evidence="3">
    <location>
        <begin position="50"/>
        <end position="74"/>
    </location>
</feature>
<dbReference type="AlphaFoldDB" id="A0A7S4CXA1"/>
<feature type="coiled-coil region" evidence="2">
    <location>
        <begin position="275"/>
        <end position="425"/>
    </location>
</feature>
<feature type="compositionally biased region" description="Basic and acidic residues" evidence="3">
    <location>
        <begin position="192"/>
        <end position="204"/>
    </location>
</feature>
<dbReference type="Gene3D" id="2.60.450.20">
    <property type="match status" value="1"/>
</dbReference>
<dbReference type="PANTHER" id="PTHR10331:SF6">
    <property type="entry name" value="SPINDLE ASSEMBLY ABNORMAL 4"/>
    <property type="match status" value="1"/>
</dbReference>
<dbReference type="InterPro" id="IPR009852">
    <property type="entry name" value="CENPJ_C_dom"/>
</dbReference>
<dbReference type="PANTHER" id="PTHR10331">
    <property type="entry name" value="T COMPLEX PROTEIN 10"/>
    <property type="match status" value="1"/>
</dbReference>
<evidence type="ECO:0000256" key="3">
    <source>
        <dbReference type="SAM" id="MobiDB-lite"/>
    </source>
</evidence>
<keyword evidence="2" id="KW-0175">Coiled coil</keyword>